<feature type="region of interest" description="Disordered" evidence="1">
    <location>
        <begin position="185"/>
        <end position="204"/>
    </location>
</feature>
<feature type="region of interest" description="Disordered" evidence="1">
    <location>
        <begin position="1"/>
        <end position="84"/>
    </location>
</feature>
<feature type="compositionally biased region" description="Low complexity" evidence="1">
    <location>
        <begin position="7"/>
        <end position="20"/>
    </location>
</feature>
<accession>S4AFS8</accession>
<dbReference type="AlphaFoldDB" id="S4AFS8"/>
<proteinExistence type="predicted"/>
<dbReference type="Proteomes" id="UP000014629">
    <property type="component" value="Unassembled WGS sequence"/>
</dbReference>
<feature type="compositionally biased region" description="Pro residues" evidence="1">
    <location>
        <begin position="21"/>
        <end position="44"/>
    </location>
</feature>
<organism evidence="2 3">
    <name type="scientific">Streptomyces aurantiacus JA 4570</name>
    <dbReference type="NCBI Taxonomy" id="1286094"/>
    <lineage>
        <taxon>Bacteria</taxon>
        <taxon>Bacillati</taxon>
        <taxon>Actinomycetota</taxon>
        <taxon>Actinomycetes</taxon>
        <taxon>Kitasatosporales</taxon>
        <taxon>Streptomycetaceae</taxon>
        <taxon>Streptomyces</taxon>
        <taxon>Streptomyces aurantiacus group</taxon>
    </lineage>
</organism>
<dbReference type="PATRIC" id="fig|1286094.4.peg.6524"/>
<evidence type="ECO:0000313" key="2">
    <source>
        <dbReference type="EMBL" id="EPH40342.1"/>
    </source>
</evidence>
<comment type="caution">
    <text evidence="2">The sequence shown here is derived from an EMBL/GenBank/DDBJ whole genome shotgun (WGS) entry which is preliminary data.</text>
</comment>
<evidence type="ECO:0000256" key="1">
    <source>
        <dbReference type="SAM" id="MobiDB-lite"/>
    </source>
</evidence>
<keyword evidence="3" id="KW-1185">Reference proteome</keyword>
<evidence type="ECO:0000313" key="3">
    <source>
        <dbReference type="Proteomes" id="UP000014629"/>
    </source>
</evidence>
<dbReference type="OrthoDB" id="4546967at2"/>
<name>S4AFS8_9ACTN</name>
<gene>
    <name evidence="2" type="ORF">STRAU_6605</name>
</gene>
<protein>
    <recommendedName>
        <fullName evidence="4">Scaffolding protein</fullName>
    </recommendedName>
</protein>
<dbReference type="EMBL" id="AOPZ01000422">
    <property type="protein sequence ID" value="EPH40342.1"/>
    <property type="molecule type" value="Genomic_DNA"/>
</dbReference>
<reference evidence="2 3" key="1">
    <citation type="submission" date="2013-02" db="EMBL/GenBank/DDBJ databases">
        <title>Draft Genome Sequence of Streptomyces aurantiacus, Which Produces Setomimycin.</title>
        <authorList>
            <person name="Gruening B.A."/>
            <person name="Praeg A."/>
            <person name="Erxleben A."/>
            <person name="Guenther S."/>
            <person name="Mueller M."/>
        </authorList>
    </citation>
    <scope>NUCLEOTIDE SEQUENCE [LARGE SCALE GENOMIC DNA]</scope>
    <source>
        <strain evidence="2 3">JA 4570</strain>
    </source>
</reference>
<dbReference type="RefSeq" id="WP_016644724.1">
    <property type="nucleotide sequence ID" value="NZ_AOPZ01000422.1"/>
</dbReference>
<sequence length="235" mass="23504">MSDTSTSSTPAGAPQGAPAAPSGPDPTPATPPTSAPDPATPPAPAEQGHNDSAATIARLESELAAARAEAGKSRVTAKQKAADDAVQQLTQDIGKALGLIKDDEQATPEQLTQQLTTAQEQARATAVELAVHRTAPSAGANPDALLDSRAFATAAATLDPADTDAVTAAIKAAVTANPRLAAEAQHTGAPRGGAEFTGPPSGGVTPAQFAAMDYAARAALFQSDPDTYRRLAGTP</sequence>
<evidence type="ECO:0008006" key="4">
    <source>
        <dbReference type="Google" id="ProtNLM"/>
    </source>
</evidence>